<dbReference type="STRING" id="1231391.GCA_000308195_01829"/>
<dbReference type="GO" id="GO:0071555">
    <property type="term" value="P:cell wall organization"/>
    <property type="evidence" value="ECO:0007669"/>
    <property type="project" value="UniProtKB-UniRule"/>
</dbReference>
<reference evidence="10 11" key="1">
    <citation type="submission" date="2018-04" db="EMBL/GenBank/DDBJ databases">
        <title>Genomic Encyclopedia of Type Strains, Phase IV (KMG-IV): sequencing the most valuable type-strain genomes for metagenomic binning, comparative biology and taxonomic classification.</title>
        <authorList>
            <person name="Goeker M."/>
        </authorList>
    </citation>
    <scope>NUCLEOTIDE SEQUENCE [LARGE SCALE GENOMIC DNA]</scope>
    <source>
        <strain evidence="10 11">DSM 10065</strain>
    </source>
</reference>
<keyword evidence="3" id="KW-0808">Transferase</keyword>
<evidence type="ECO:0000313" key="10">
    <source>
        <dbReference type="EMBL" id="PVY62272.1"/>
    </source>
</evidence>
<evidence type="ECO:0000256" key="4">
    <source>
        <dbReference type="ARBA" id="ARBA00022960"/>
    </source>
</evidence>
<organism evidence="10 11">
    <name type="scientific">Pusillimonas noertemannii</name>
    <dbReference type="NCBI Taxonomy" id="305977"/>
    <lineage>
        <taxon>Bacteria</taxon>
        <taxon>Pseudomonadati</taxon>
        <taxon>Pseudomonadota</taxon>
        <taxon>Betaproteobacteria</taxon>
        <taxon>Burkholderiales</taxon>
        <taxon>Alcaligenaceae</taxon>
        <taxon>Pusillimonas</taxon>
    </lineage>
</organism>
<dbReference type="EMBL" id="QEKO01000002">
    <property type="protein sequence ID" value="PVY62272.1"/>
    <property type="molecule type" value="Genomic_DNA"/>
</dbReference>
<sequence length="536" mass="59602">MKQFSASSLLFRILALCTLCLFIQQPAFTQTTPPPPPAGLQLEPLAPMPSWFDDGQPVDNAWVALDVLVNAASQGLDPNDYRAQELTLAFEFEQDQGAGPAPDAIARMDAELTAALELYLSDLNNGRLSPEVLKHRFKAPSDQRFDARGYLMRARQSGDLAQALKAAQPQVPMYEAIRSAMDAYRGMGDHAAWKTPLPALPARSLKPGEAWEGLALMAQRLAALGDLPADTPVAGLYDDALVEAVKRFQARHGLDADGVVGAATLAQLNVSPAQRVGQMALTLERLRWTPLLYGPRMIVVNIPEFVLRAYESKGSQVQLDLEMRVVVGRALDTRTPIFLEDMRFIEFSPYWNIPPSIARGETLPRLRRDPAYFDQQGLEFVGKDGSVSNTLTGEAIDAVQSGQWRIRQRPGPRNALGDIKFIFPNDQNIYLHHTPAPQLFSRARRDFSHGCIRIEHPVQLAQFVLQNKPEWTRERIEEAMGGGKSRTLRLDEPIPVLIAYSTVVVKDGGKVYFFPDIYQQDARLEQALRSARPTRS</sequence>
<dbReference type="InterPro" id="IPR002477">
    <property type="entry name" value="Peptidoglycan-bd-like"/>
</dbReference>
<evidence type="ECO:0000256" key="3">
    <source>
        <dbReference type="ARBA" id="ARBA00022679"/>
    </source>
</evidence>
<dbReference type="Gene3D" id="2.40.440.10">
    <property type="entry name" value="L,D-transpeptidase catalytic domain-like"/>
    <property type="match status" value="1"/>
</dbReference>
<name>A0A2U1CMQ1_9BURK</name>
<dbReference type="PROSITE" id="PS52029">
    <property type="entry name" value="LD_TPASE"/>
    <property type="match status" value="1"/>
</dbReference>
<dbReference type="InterPro" id="IPR005490">
    <property type="entry name" value="LD_TPept_cat_dom"/>
</dbReference>
<dbReference type="InterPro" id="IPR052905">
    <property type="entry name" value="LD-transpeptidase_YkuD-like"/>
</dbReference>
<evidence type="ECO:0000256" key="6">
    <source>
        <dbReference type="ARBA" id="ARBA00023316"/>
    </source>
</evidence>
<feature type="active site" description="Proton donor/acceptor" evidence="7">
    <location>
        <position position="432"/>
    </location>
</feature>
<dbReference type="InterPro" id="IPR045380">
    <property type="entry name" value="LD_TPept_scaffold_dom"/>
</dbReference>
<dbReference type="GO" id="GO:0009252">
    <property type="term" value="P:peptidoglycan biosynthetic process"/>
    <property type="evidence" value="ECO:0007669"/>
    <property type="project" value="UniProtKB-UniPathway"/>
</dbReference>
<evidence type="ECO:0000259" key="9">
    <source>
        <dbReference type="PROSITE" id="PS52029"/>
    </source>
</evidence>
<dbReference type="Pfam" id="PF03734">
    <property type="entry name" value="YkuD"/>
    <property type="match status" value="1"/>
</dbReference>
<comment type="caution">
    <text evidence="10">The sequence shown here is derived from an EMBL/GenBank/DDBJ whole genome shotgun (WGS) entry which is preliminary data.</text>
</comment>
<keyword evidence="8" id="KW-0732">Signal</keyword>
<dbReference type="PANTHER" id="PTHR41533:SF2">
    <property type="entry name" value="BLR7131 PROTEIN"/>
    <property type="match status" value="1"/>
</dbReference>
<keyword evidence="5 7" id="KW-0573">Peptidoglycan synthesis</keyword>
<evidence type="ECO:0000256" key="1">
    <source>
        <dbReference type="ARBA" id="ARBA00004752"/>
    </source>
</evidence>
<feature type="signal peptide" evidence="8">
    <location>
        <begin position="1"/>
        <end position="29"/>
    </location>
</feature>
<dbReference type="Proteomes" id="UP000246145">
    <property type="component" value="Unassembled WGS sequence"/>
</dbReference>
<keyword evidence="11" id="KW-1185">Reference proteome</keyword>
<accession>A0A2U1CMQ1</accession>
<dbReference type="AlphaFoldDB" id="A0A2U1CMQ1"/>
<dbReference type="Pfam" id="PF01471">
    <property type="entry name" value="PG_binding_1"/>
    <property type="match status" value="1"/>
</dbReference>
<proteinExistence type="inferred from homology"/>
<feature type="active site" description="Nucleophile" evidence="7">
    <location>
        <position position="451"/>
    </location>
</feature>
<evidence type="ECO:0000256" key="5">
    <source>
        <dbReference type="ARBA" id="ARBA00022984"/>
    </source>
</evidence>
<dbReference type="SUPFAM" id="SSF141523">
    <property type="entry name" value="L,D-transpeptidase catalytic domain-like"/>
    <property type="match status" value="1"/>
</dbReference>
<comment type="pathway">
    <text evidence="1 7">Cell wall biogenesis; peptidoglycan biosynthesis.</text>
</comment>
<dbReference type="RefSeq" id="WP_116518255.1">
    <property type="nucleotide sequence ID" value="NZ_JACCEX010000002.1"/>
</dbReference>
<dbReference type="InterPro" id="IPR038063">
    <property type="entry name" value="Transpep_catalytic_dom"/>
</dbReference>
<dbReference type="GO" id="GO:0016740">
    <property type="term" value="F:transferase activity"/>
    <property type="evidence" value="ECO:0007669"/>
    <property type="project" value="UniProtKB-KW"/>
</dbReference>
<evidence type="ECO:0000313" key="11">
    <source>
        <dbReference type="Proteomes" id="UP000246145"/>
    </source>
</evidence>
<dbReference type="OrthoDB" id="9778545at2"/>
<dbReference type="GO" id="GO:0004180">
    <property type="term" value="F:carboxypeptidase activity"/>
    <property type="evidence" value="ECO:0007669"/>
    <property type="project" value="UniProtKB-ARBA"/>
</dbReference>
<dbReference type="SUPFAM" id="SSF47090">
    <property type="entry name" value="PGBD-like"/>
    <property type="match status" value="1"/>
</dbReference>
<evidence type="ECO:0000256" key="7">
    <source>
        <dbReference type="PROSITE-ProRule" id="PRU01373"/>
    </source>
</evidence>
<dbReference type="GO" id="GO:0008360">
    <property type="term" value="P:regulation of cell shape"/>
    <property type="evidence" value="ECO:0007669"/>
    <property type="project" value="UniProtKB-UniRule"/>
</dbReference>
<dbReference type="PANTHER" id="PTHR41533">
    <property type="entry name" value="L,D-TRANSPEPTIDASE HI_1667-RELATED"/>
    <property type="match status" value="1"/>
</dbReference>
<feature type="chain" id="PRO_5015706847" evidence="8">
    <location>
        <begin position="30"/>
        <end position="536"/>
    </location>
</feature>
<dbReference type="UniPathway" id="UPA00219"/>
<feature type="domain" description="L,D-TPase catalytic" evidence="9">
    <location>
        <begin position="296"/>
        <end position="477"/>
    </location>
</feature>
<evidence type="ECO:0000256" key="2">
    <source>
        <dbReference type="ARBA" id="ARBA00005992"/>
    </source>
</evidence>
<protein>
    <submittedName>
        <fullName evidence="10">Murein L,D-transpeptidase YcbB/YkuD</fullName>
    </submittedName>
</protein>
<evidence type="ECO:0000256" key="8">
    <source>
        <dbReference type="SAM" id="SignalP"/>
    </source>
</evidence>
<dbReference type="CDD" id="cd16913">
    <property type="entry name" value="YkuD_like"/>
    <property type="match status" value="1"/>
</dbReference>
<comment type="similarity">
    <text evidence="2">Belongs to the YkuD family.</text>
</comment>
<keyword evidence="6 7" id="KW-0961">Cell wall biogenesis/degradation</keyword>
<dbReference type="Pfam" id="PF20142">
    <property type="entry name" value="Scaffold"/>
    <property type="match status" value="1"/>
</dbReference>
<gene>
    <name evidence="10" type="ORF">C7440_1765</name>
</gene>
<dbReference type="Gene3D" id="1.10.101.10">
    <property type="entry name" value="PGBD-like superfamily/PGBD"/>
    <property type="match status" value="1"/>
</dbReference>
<dbReference type="InterPro" id="IPR036366">
    <property type="entry name" value="PGBDSf"/>
</dbReference>
<keyword evidence="4 7" id="KW-0133">Cell shape</keyword>
<dbReference type="InterPro" id="IPR036365">
    <property type="entry name" value="PGBD-like_sf"/>
</dbReference>